<evidence type="ECO:0000256" key="1">
    <source>
        <dbReference type="PROSITE-ProRule" id="PRU00047"/>
    </source>
</evidence>
<evidence type="ECO:0000256" key="2">
    <source>
        <dbReference type="SAM" id="MobiDB-lite"/>
    </source>
</evidence>
<dbReference type="InterPro" id="IPR001878">
    <property type="entry name" value="Znf_CCHC"/>
</dbReference>
<reference evidence="4 5" key="1">
    <citation type="submission" date="2019-08" db="EMBL/GenBank/DDBJ databases">
        <title>Draft genome sequences of two oriental melons (Cucumis melo L. var makuwa).</title>
        <authorList>
            <person name="Kwon S.-Y."/>
        </authorList>
    </citation>
    <scope>NUCLEOTIDE SEQUENCE [LARGE SCALE GENOMIC DNA]</scope>
    <source>
        <strain evidence="5">cv. SW 3</strain>
        <tissue evidence="4">Leaf</tissue>
    </source>
</reference>
<evidence type="ECO:0000259" key="3">
    <source>
        <dbReference type="PROSITE" id="PS50158"/>
    </source>
</evidence>
<proteinExistence type="predicted"/>
<dbReference type="AlphaFoldDB" id="A0A5A7T8I2"/>
<feature type="domain" description="CCHC-type" evidence="3">
    <location>
        <begin position="179"/>
        <end position="193"/>
    </location>
</feature>
<dbReference type="GO" id="GO:0003676">
    <property type="term" value="F:nucleic acid binding"/>
    <property type="evidence" value="ECO:0007669"/>
    <property type="project" value="InterPro"/>
</dbReference>
<dbReference type="Proteomes" id="UP000321393">
    <property type="component" value="Unassembled WGS sequence"/>
</dbReference>
<feature type="region of interest" description="Disordered" evidence="2">
    <location>
        <begin position="135"/>
        <end position="168"/>
    </location>
</feature>
<comment type="caution">
    <text evidence="4">The sequence shown here is derived from an EMBL/GenBank/DDBJ whole genome shotgun (WGS) entry which is preliminary data.</text>
</comment>
<dbReference type="SUPFAM" id="SSF57756">
    <property type="entry name" value="Retrovirus zinc finger-like domains"/>
    <property type="match status" value="1"/>
</dbReference>
<dbReference type="InterPro" id="IPR036875">
    <property type="entry name" value="Znf_CCHC_sf"/>
</dbReference>
<dbReference type="EMBL" id="SSTE01018396">
    <property type="protein sequence ID" value="KAA0039550.1"/>
    <property type="molecule type" value="Genomic_DNA"/>
</dbReference>
<keyword evidence="1" id="KW-0479">Metal-binding</keyword>
<name>A0A5A7T8I2_CUCMM</name>
<protein>
    <recommendedName>
        <fullName evidence="3">CCHC-type domain-containing protein</fullName>
    </recommendedName>
</protein>
<dbReference type="PROSITE" id="PS50158">
    <property type="entry name" value="ZF_CCHC"/>
    <property type="match status" value="1"/>
</dbReference>
<accession>A0A5A7T8I2</accession>
<gene>
    <name evidence="4" type="ORF">E6C27_scaffold744G00190</name>
</gene>
<keyword evidence="1" id="KW-0862">Zinc</keyword>
<dbReference type="GO" id="GO:0008270">
    <property type="term" value="F:zinc ion binding"/>
    <property type="evidence" value="ECO:0007669"/>
    <property type="project" value="UniProtKB-KW"/>
</dbReference>
<keyword evidence="1" id="KW-0863">Zinc-finger</keyword>
<feature type="compositionally biased region" description="Basic and acidic residues" evidence="2">
    <location>
        <begin position="144"/>
        <end position="168"/>
    </location>
</feature>
<evidence type="ECO:0000313" key="5">
    <source>
        <dbReference type="Proteomes" id="UP000321393"/>
    </source>
</evidence>
<organism evidence="4 5">
    <name type="scientific">Cucumis melo var. makuwa</name>
    <name type="common">Oriental melon</name>
    <dbReference type="NCBI Taxonomy" id="1194695"/>
    <lineage>
        <taxon>Eukaryota</taxon>
        <taxon>Viridiplantae</taxon>
        <taxon>Streptophyta</taxon>
        <taxon>Embryophyta</taxon>
        <taxon>Tracheophyta</taxon>
        <taxon>Spermatophyta</taxon>
        <taxon>Magnoliopsida</taxon>
        <taxon>eudicotyledons</taxon>
        <taxon>Gunneridae</taxon>
        <taxon>Pentapetalae</taxon>
        <taxon>rosids</taxon>
        <taxon>fabids</taxon>
        <taxon>Cucurbitales</taxon>
        <taxon>Cucurbitaceae</taxon>
        <taxon>Benincaseae</taxon>
        <taxon>Cucumis</taxon>
    </lineage>
</organism>
<sequence>MSEDESVSDYNKRVLKISNESLLFGEKIPKSKIVHKVLRSLLGKFDMKVTTIEEAHNITKLKLGELFGSLLTFEMAISHREDKNGKGIAFKSIYKEETTVNQSDNVANVNESIALLTKQFSKVVKKFKKLNTTGSNAQNLTNYRRKDGENNTRRYNEVSNRRKSDYGRKNEGEGRFFSCRECGGVGHYQDECPMFLRRQKKSFCATLSDEDTNDNEEDNDMYAFTVRVAETNYGDKSETSEENCDNKLTFEELKVLWKEDSKA</sequence>
<evidence type="ECO:0000313" key="4">
    <source>
        <dbReference type="EMBL" id="KAA0039550.1"/>
    </source>
</evidence>